<dbReference type="GO" id="GO:0003677">
    <property type="term" value="F:DNA binding"/>
    <property type="evidence" value="ECO:0007669"/>
    <property type="project" value="UniProtKB-KW"/>
</dbReference>
<feature type="compositionally biased region" description="Polar residues" evidence="17">
    <location>
        <begin position="788"/>
        <end position="808"/>
    </location>
</feature>
<dbReference type="Gene3D" id="3.30.65.10">
    <property type="entry name" value="Bacterial Topoisomerase I, domain 1"/>
    <property type="match status" value="1"/>
</dbReference>
<dbReference type="Gene3D" id="1.10.460.10">
    <property type="entry name" value="Topoisomerase I, domain 2"/>
    <property type="match status" value="1"/>
</dbReference>
<dbReference type="PRINTS" id="PR00417">
    <property type="entry name" value="PRTPISMRASEI"/>
</dbReference>
<evidence type="ECO:0000259" key="20">
    <source>
        <dbReference type="PROSITE" id="PS51999"/>
    </source>
</evidence>
<dbReference type="Gene3D" id="3.40.50.140">
    <property type="match status" value="1"/>
</dbReference>
<dbReference type="SMART" id="SM00493">
    <property type="entry name" value="TOPRIM"/>
    <property type="match status" value="1"/>
</dbReference>
<dbReference type="AlphaFoldDB" id="A0AAD8BQR8"/>
<dbReference type="PANTHER" id="PTHR11390:SF21">
    <property type="entry name" value="DNA TOPOISOMERASE 3-ALPHA"/>
    <property type="match status" value="1"/>
</dbReference>
<keyword evidence="13 16" id="KW-0413">Isomerase</keyword>
<evidence type="ECO:0000256" key="6">
    <source>
        <dbReference type="ARBA" id="ARBA00022737"/>
    </source>
</evidence>
<dbReference type="SMART" id="SM00436">
    <property type="entry name" value="TOP1Bc"/>
    <property type="match status" value="1"/>
</dbReference>
<dbReference type="GO" id="GO:0003917">
    <property type="term" value="F:DNA topoisomerase type I (single strand cut, ATP-independent) activity"/>
    <property type="evidence" value="ECO:0007669"/>
    <property type="project" value="UniProtKB-EC"/>
</dbReference>
<dbReference type="SUPFAM" id="SSF57756">
    <property type="entry name" value="Retrovirus zinc finger-like domains"/>
    <property type="match status" value="1"/>
</dbReference>
<dbReference type="GO" id="GO:0006310">
    <property type="term" value="P:DNA recombination"/>
    <property type="evidence" value="ECO:0007669"/>
    <property type="project" value="TreeGrafter"/>
</dbReference>
<dbReference type="Pfam" id="PF01396">
    <property type="entry name" value="Zn_ribbon_Top1"/>
    <property type="match status" value="1"/>
</dbReference>
<dbReference type="GO" id="GO:0005759">
    <property type="term" value="C:mitochondrial matrix"/>
    <property type="evidence" value="ECO:0007669"/>
    <property type="project" value="UniProtKB-SubCell"/>
</dbReference>
<feature type="domain" description="Topo IA-type catalytic" evidence="21">
    <location>
        <begin position="187"/>
        <end position="606"/>
    </location>
</feature>
<evidence type="ECO:0000313" key="23">
    <source>
        <dbReference type="Proteomes" id="UP001233172"/>
    </source>
</evidence>
<keyword evidence="11 16" id="KW-0238">DNA-binding</keyword>
<dbReference type="InterPro" id="IPR023405">
    <property type="entry name" value="Topo_IA_core_domain"/>
</dbReference>
<evidence type="ECO:0000256" key="11">
    <source>
        <dbReference type="ARBA" id="ARBA00023125"/>
    </source>
</evidence>
<dbReference type="InterPro" id="IPR000380">
    <property type="entry name" value="Topo_IA"/>
</dbReference>
<evidence type="ECO:0000259" key="18">
    <source>
        <dbReference type="PROSITE" id="PS50158"/>
    </source>
</evidence>
<comment type="catalytic activity">
    <reaction evidence="1 16">
        <text>ATP-independent breakage of single-stranded DNA, followed by passage and rejoining.</text>
        <dbReference type="EC" id="5.6.2.1"/>
    </reaction>
</comment>
<dbReference type="InterPro" id="IPR003601">
    <property type="entry name" value="Topo_IA_2"/>
</dbReference>
<dbReference type="SMART" id="SM00437">
    <property type="entry name" value="TOP1Ac"/>
    <property type="match status" value="1"/>
</dbReference>
<dbReference type="InterPro" id="IPR013498">
    <property type="entry name" value="Topo_IA_Znf"/>
</dbReference>
<dbReference type="InterPro" id="IPR023406">
    <property type="entry name" value="Topo_IA_AS"/>
</dbReference>
<dbReference type="InterPro" id="IPR003602">
    <property type="entry name" value="Topo_IA_DNA-bd_dom"/>
</dbReference>
<keyword evidence="12" id="KW-0496">Mitochondrion</keyword>
<comment type="function">
    <text evidence="16">Introduces a single-strand break via transesterification at a target site in duplex DNA. Releases the supercoiling and torsional tension of DNA introduced during the DNA replication and transcription by transiently cleaving and rejoining one strand of the DNA duplex. The scissile phosphodiester is attacked by the catalytic tyrosine of the enzyme, resulting in the formation of a DNA-(5'-phosphotyrosyl)-enzyme intermediate and the expulsion of a 3'-OH DNA strand.</text>
</comment>
<dbReference type="FunFam" id="3.40.50.140:FF:000003">
    <property type="entry name" value="DNA topoisomerase"/>
    <property type="match status" value="1"/>
</dbReference>
<keyword evidence="5" id="KW-0479">Metal-binding</keyword>
<dbReference type="FunFam" id="2.70.20.10:FF:000004">
    <property type="entry name" value="DNA topoisomerase"/>
    <property type="match status" value="1"/>
</dbReference>
<dbReference type="Gene3D" id="2.70.20.10">
    <property type="entry name" value="Topoisomerase I, domain 3"/>
    <property type="match status" value="1"/>
</dbReference>
<dbReference type="FunFam" id="1.10.290.10:FF:000001">
    <property type="entry name" value="DNA topoisomerase"/>
    <property type="match status" value="1"/>
</dbReference>
<feature type="region of interest" description="Disordered" evidence="17">
    <location>
        <begin position="763"/>
        <end position="812"/>
    </location>
</feature>
<comment type="cofactor">
    <cofactor evidence="2">
        <name>Mg(2+)</name>
        <dbReference type="ChEBI" id="CHEBI:18420"/>
    </cofactor>
</comment>
<dbReference type="InterPro" id="IPR036875">
    <property type="entry name" value="Znf_CCHC_sf"/>
</dbReference>
<dbReference type="PROSITE" id="PS00396">
    <property type="entry name" value="TOPO_IA_1"/>
    <property type="match status" value="1"/>
</dbReference>
<evidence type="ECO:0000256" key="1">
    <source>
        <dbReference type="ARBA" id="ARBA00000213"/>
    </source>
</evidence>
<dbReference type="SUPFAM" id="SSF57783">
    <property type="entry name" value="Zinc beta-ribbon"/>
    <property type="match status" value="1"/>
</dbReference>
<feature type="domain" description="GRF-type" evidence="20">
    <location>
        <begin position="893"/>
        <end position="935"/>
    </location>
</feature>
<dbReference type="InterPro" id="IPR013826">
    <property type="entry name" value="Topo_IA_cen_sub3"/>
</dbReference>
<dbReference type="PROSITE" id="PS50158">
    <property type="entry name" value="ZF_CCHC"/>
    <property type="match status" value="1"/>
</dbReference>
<evidence type="ECO:0000256" key="7">
    <source>
        <dbReference type="ARBA" id="ARBA00022771"/>
    </source>
</evidence>
<comment type="subunit">
    <text evidence="14">Binds ssDNA. Interacts (via N-terminal region) with BLM; the interaction is direct. Directly interacts with RMI1. Component of the RMI complex, containing at least TOP3A, RMI1 and RMI2. The RMI complex interacts with BLM.</text>
</comment>
<evidence type="ECO:0000256" key="12">
    <source>
        <dbReference type="ARBA" id="ARBA00023128"/>
    </source>
</evidence>
<dbReference type="InterPro" id="IPR013497">
    <property type="entry name" value="Topo_IA_cen"/>
</dbReference>
<dbReference type="EC" id="5.6.2.1" evidence="16"/>
<dbReference type="PROSITE" id="PS51999">
    <property type="entry name" value="ZF_GRF"/>
    <property type="match status" value="2"/>
</dbReference>
<organism evidence="22 23">
    <name type="scientific">Biomphalaria pfeifferi</name>
    <name type="common">Bloodfluke planorb</name>
    <name type="synonym">Freshwater snail</name>
    <dbReference type="NCBI Taxonomy" id="112525"/>
    <lineage>
        <taxon>Eukaryota</taxon>
        <taxon>Metazoa</taxon>
        <taxon>Spiralia</taxon>
        <taxon>Lophotrochozoa</taxon>
        <taxon>Mollusca</taxon>
        <taxon>Gastropoda</taxon>
        <taxon>Heterobranchia</taxon>
        <taxon>Euthyneura</taxon>
        <taxon>Panpulmonata</taxon>
        <taxon>Hygrophila</taxon>
        <taxon>Lymnaeoidea</taxon>
        <taxon>Planorbidae</taxon>
        <taxon>Biomphalaria</taxon>
    </lineage>
</organism>
<dbReference type="GO" id="GO:0005654">
    <property type="term" value="C:nucleoplasm"/>
    <property type="evidence" value="ECO:0007669"/>
    <property type="project" value="UniProtKB-ARBA"/>
</dbReference>
<proteinExistence type="inferred from homology"/>
<comment type="similarity">
    <text evidence="4 16">Belongs to the type IA topoisomerase family.</text>
</comment>
<dbReference type="InterPro" id="IPR034144">
    <property type="entry name" value="TOPRIM_TopoIII"/>
</dbReference>
<evidence type="ECO:0000256" key="5">
    <source>
        <dbReference type="ARBA" id="ARBA00022723"/>
    </source>
</evidence>
<dbReference type="FunFam" id="1.10.460.10:FF:000020">
    <property type="entry name" value="DNA topoisomerase 3-alpha"/>
    <property type="match status" value="1"/>
</dbReference>
<evidence type="ECO:0000256" key="16">
    <source>
        <dbReference type="RuleBase" id="RU362092"/>
    </source>
</evidence>
<gene>
    <name evidence="22" type="ORF">Bpfe_012479</name>
</gene>
<evidence type="ECO:0000256" key="13">
    <source>
        <dbReference type="ARBA" id="ARBA00023235"/>
    </source>
</evidence>
<name>A0AAD8BQR8_BIOPF</name>
<feature type="region of interest" description="Disordered" evidence="17">
    <location>
        <begin position="1027"/>
        <end position="1090"/>
    </location>
</feature>
<evidence type="ECO:0000256" key="17">
    <source>
        <dbReference type="SAM" id="MobiDB-lite"/>
    </source>
</evidence>
<dbReference type="PROSITE" id="PS50880">
    <property type="entry name" value="TOPRIM"/>
    <property type="match status" value="1"/>
</dbReference>
<dbReference type="PROSITE" id="PS52039">
    <property type="entry name" value="TOPO_IA_2"/>
    <property type="match status" value="1"/>
</dbReference>
<accession>A0AAD8BQR8</accession>
<reference evidence="22" key="1">
    <citation type="journal article" date="2023" name="PLoS Negl. Trop. Dis.">
        <title>A genome sequence for Biomphalaria pfeifferi, the major vector snail for the human-infecting parasite Schistosoma mansoni.</title>
        <authorList>
            <person name="Bu L."/>
            <person name="Lu L."/>
            <person name="Laidemitt M.R."/>
            <person name="Zhang S.M."/>
            <person name="Mutuku M."/>
            <person name="Mkoji G."/>
            <person name="Steinauer M."/>
            <person name="Loker E.S."/>
        </authorList>
    </citation>
    <scope>NUCLEOTIDE SEQUENCE</scope>
    <source>
        <strain evidence="22">KasaAsao</strain>
    </source>
</reference>
<evidence type="ECO:0000256" key="8">
    <source>
        <dbReference type="ARBA" id="ARBA00022833"/>
    </source>
</evidence>
<dbReference type="GO" id="GO:0006265">
    <property type="term" value="P:DNA topological change"/>
    <property type="evidence" value="ECO:0007669"/>
    <property type="project" value="InterPro"/>
</dbReference>
<dbReference type="EMBL" id="JASAOG010000050">
    <property type="protein sequence ID" value="KAK0058155.1"/>
    <property type="molecule type" value="Genomic_DNA"/>
</dbReference>
<dbReference type="SUPFAM" id="SSF56712">
    <property type="entry name" value="Prokaryotic type I DNA topoisomerase"/>
    <property type="match status" value="1"/>
</dbReference>
<keyword evidence="6" id="KW-0677">Repeat</keyword>
<feature type="domain" description="Toprim" evidence="19">
    <location>
        <begin position="25"/>
        <end position="169"/>
    </location>
</feature>
<dbReference type="InterPro" id="IPR001878">
    <property type="entry name" value="Znf_CCHC"/>
</dbReference>
<evidence type="ECO:0000256" key="4">
    <source>
        <dbReference type="ARBA" id="ARBA00009446"/>
    </source>
</evidence>
<dbReference type="InterPro" id="IPR006171">
    <property type="entry name" value="TOPRIM_dom"/>
</dbReference>
<evidence type="ECO:0000256" key="9">
    <source>
        <dbReference type="ARBA" id="ARBA00022842"/>
    </source>
</evidence>
<dbReference type="InterPro" id="IPR013825">
    <property type="entry name" value="Topo_IA_cen_sub2"/>
</dbReference>
<dbReference type="Pfam" id="PF01751">
    <property type="entry name" value="Toprim"/>
    <property type="match status" value="1"/>
</dbReference>
<evidence type="ECO:0000256" key="14">
    <source>
        <dbReference type="ARBA" id="ARBA00064039"/>
    </source>
</evidence>
<dbReference type="Proteomes" id="UP001233172">
    <property type="component" value="Unassembled WGS sequence"/>
</dbReference>
<keyword evidence="7 15" id="KW-0863">Zinc-finger</keyword>
<feature type="compositionally biased region" description="Polar residues" evidence="17">
    <location>
        <begin position="764"/>
        <end position="780"/>
    </location>
</feature>
<dbReference type="InterPro" id="IPR010666">
    <property type="entry name" value="Znf_GRF"/>
</dbReference>
<keyword evidence="9" id="KW-0460">Magnesium</keyword>
<feature type="compositionally biased region" description="Low complexity" evidence="17">
    <location>
        <begin position="961"/>
        <end position="972"/>
    </location>
</feature>
<evidence type="ECO:0000313" key="22">
    <source>
        <dbReference type="EMBL" id="KAK0058155.1"/>
    </source>
</evidence>
<dbReference type="Pfam" id="PF06839">
    <property type="entry name" value="Zn_ribbon_GRF"/>
    <property type="match status" value="2"/>
</dbReference>
<dbReference type="CDD" id="cd03362">
    <property type="entry name" value="TOPRIM_TopoIA_TopoIII"/>
    <property type="match status" value="1"/>
</dbReference>
<comment type="subcellular location">
    <subcellularLocation>
        <location evidence="3">Mitochondrion matrix</location>
    </subcellularLocation>
</comment>
<dbReference type="Pfam" id="PF01131">
    <property type="entry name" value="Topoisom_bac"/>
    <property type="match status" value="1"/>
</dbReference>
<feature type="compositionally biased region" description="Polar residues" evidence="17">
    <location>
        <begin position="938"/>
        <end position="955"/>
    </location>
</feature>
<dbReference type="GO" id="GO:0008270">
    <property type="term" value="F:zinc ion binding"/>
    <property type="evidence" value="ECO:0007669"/>
    <property type="project" value="UniProtKB-KW"/>
</dbReference>
<feature type="compositionally biased region" description="Polar residues" evidence="17">
    <location>
        <begin position="1027"/>
        <end position="1048"/>
    </location>
</feature>
<feature type="region of interest" description="Disordered" evidence="17">
    <location>
        <begin position="938"/>
        <end position="976"/>
    </location>
</feature>
<evidence type="ECO:0000256" key="10">
    <source>
        <dbReference type="ARBA" id="ARBA00023029"/>
    </source>
</evidence>
<dbReference type="GO" id="GO:0006281">
    <property type="term" value="P:DNA repair"/>
    <property type="evidence" value="ECO:0007669"/>
    <property type="project" value="TreeGrafter"/>
</dbReference>
<protein>
    <recommendedName>
        <fullName evidence="16">DNA topoisomerase</fullName>
        <ecNumber evidence="16">5.6.2.1</ecNumber>
    </recommendedName>
</protein>
<feature type="domain" description="GRF-type" evidence="20">
    <location>
        <begin position="981"/>
        <end position="1023"/>
    </location>
</feature>
<keyword evidence="10 16" id="KW-0799">Topoisomerase</keyword>
<dbReference type="PANTHER" id="PTHR11390">
    <property type="entry name" value="PROKARYOTIC DNA TOPOISOMERASE"/>
    <property type="match status" value="1"/>
</dbReference>
<dbReference type="GO" id="GO:0031422">
    <property type="term" value="C:RecQ family helicase-topoisomerase III complex"/>
    <property type="evidence" value="ECO:0007669"/>
    <property type="project" value="TreeGrafter"/>
</dbReference>
<evidence type="ECO:0000259" key="21">
    <source>
        <dbReference type="PROSITE" id="PS52039"/>
    </source>
</evidence>
<dbReference type="InterPro" id="IPR013824">
    <property type="entry name" value="Topo_IA_cen_sub1"/>
</dbReference>
<keyword evidence="8" id="KW-0862">Zinc</keyword>
<evidence type="ECO:0000256" key="2">
    <source>
        <dbReference type="ARBA" id="ARBA00001946"/>
    </source>
</evidence>
<feature type="domain" description="CCHC-type" evidence="18">
    <location>
        <begin position="1070"/>
        <end position="1085"/>
    </location>
</feature>
<dbReference type="CDD" id="cd00186">
    <property type="entry name" value="TOP1Ac"/>
    <property type="match status" value="1"/>
</dbReference>
<dbReference type="Gene3D" id="1.10.290.10">
    <property type="entry name" value="Topoisomerase I, domain 4"/>
    <property type="match status" value="1"/>
</dbReference>
<evidence type="ECO:0000256" key="15">
    <source>
        <dbReference type="PROSITE-ProRule" id="PRU00047"/>
    </source>
</evidence>
<evidence type="ECO:0000259" key="19">
    <source>
        <dbReference type="PROSITE" id="PS50880"/>
    </source>
</evidence>
<reference evidence="22" key="2">
    <citation type="submission" date="2023-04" db="EMBL/GenBank/DDBJ databases">
        <authorList>
            <person name="Bu L."/>
            <person name="Lu L."/>
            <person name="Laidemitt M.R."/>
            <person name="Zhang S.M."/>
            <person name="Mutuku M."/>
            <person name="Mkoji G."/>
            <person name="Steinauer M."/>
            <person name="Loker E.S."/>
        </authorList>
    </citation>
    <scope>NUCLEOTIDE SEQUENCE</scope>
    <source>
        <strain evidence="22">KasaAsao</strain>
        <tissue evidence="22">Whole Snail</tissue>
    </source>
</reference>
<comment type="caution">
    <text evidence="22">The sequence shown here is derived from an EMBL/GenBank/DDBJ whole genome shotgun (WGS) entry which is preliminary data.</text>
</comment>
<evidence type="ECO:0000256" key="3">
    <source>
        <dbReference type="ARBA" id="ARBA00004305"/>
    </source>
</evidence>
<keyword evidence="23" id="KW-1185">Reference proteome</keyword>
<sequence>MIFKLQNIKRFSNLAKLDIPGKIMRVLNVAEKNDAAKSLAHLLSQGHCRKREGFSRFNKIYEFEYRFLNQNVTMTMTSVSGHLLGLEFIGNFRKWGACNPVDLFSVPVEKYCPQNYTDIKRTLENEIKGCQYLVIWTDCDREGENIGFEVIQVCQAVKPNIKVHRAKFSEITQKAITRAMNNLVEPDARINDAVDVRQELDLRIGAAFTRFQTLRLQKIFPQALAEQLVSYGSCQFPTLGFVVERYKQVQSFIPEPFWKLKVMHQHDDVTAEFSWKRNRLFDLSACQVLYDMCIENPVATVVEVNSKNKSKWRPPALDTVELEKLSSRKLKINAKETMTIAEKLYTQGLISYPRTETNIFPKDLDLVSLVQEQTGDSNWGEFAKRVLEHGPNPRNGTKTDQAHPPIHPLKYSNNLQGNDRKVYEFIVRHFLACVSQDAQGHETVVEINIAGESFTAQGLMILARNYLDVYPYEKWNAKEIPIYYQGDQFEPNSIELVHGETTAPPLLTEADLIALMEKHGIGTDATHADHIETVKSRMYVGLRADGRFVPGQLGMGLVEGYDNMGYEMSKPHLRAELEADLKLICEGKKTKEDVLRVQIQKYKEVFIEACRQAQKLDEALSQYLGEAQPVATNEAVTDATTSIVMKCPKCGRPMYLRSKKDGKGYYIGCSAYPDCRACIWLPDFILQVSTTDQICERCQPGPVAKLQFKFKPGSVPFSIPNDYIGCIGGCNEMLNETLGIRSTPSSSSQSQPALLPRTDITIHTPRTTGQQNNTLTQRNNGVGGERIQSINTGATSQSRSFHTSNPASSVRPLLKQSELSFLGTNKKTVSSISAGSAPSNAFRAPQASIRPLRTPLTVMDNSFNAARMPPTPKLMSSTNFSTFSDASDKAIVCSCGNDAVILTVRKDGPNTGRQFYKCAGVNGSNCNFFLWADDSSEQPQSQSTRLPLSSGNHFTSLAVPNRNQGSSGGSNRNSEDNEVLCKCGIPARFLTVQKQGPNTGRQFYGCSKPREQSCGFFQWADDSANSSGSQCIAPNSGKSPSFQTSGQLNKRKRSSADSDGVPKQRKPPTCGYCGQPGHKKPKCPERTEEF</sequence>